<keyword evidence="1" id="KW-0418">Kinase</keyword>
<gene>
    <name evidence="3" type="ORF">K9S39_36000</name>
</gene>
<keyword evidence="3" id="KW-0547">Nucleotide-binding</keyword>
<dbReference type="InterPro" id="IPR036890">
    <property type="entry name" value="HATPase_C_sf"/>
</dbReference>
<dbReference type="GO" id="GO:0005524">
    <property type="term" value="F:ATP binding"/>
    <property type="evidence" value="ECO:0007669"/>
    <property type="project" value="UniProtKB-KW"/>
</dbReference>
<dbReference type="Proteomes" id="UP000830115">
    <property type="component" value="Chromosome"/>
</dbReference>
<keyword evidence="4" id="KW-1185">Reference proteome</keyword>
<dbReference type="RefSeq" id="WP_248867497.1">
    <property type="nucleotide sequence ID" value="NZ_CP086322.1"/>
</dbReference>
<reference evidence="3" key="1">
    <citation type="submission" date="2021-10" db="EMBL/GenBank/DDBJ databases">
        <title>Streptomyces nigrumlapis sp.nov.,an antimicrobial producing actinobacterium isolated from Black Gobi rocks.</title>
        <authorList>
            <person name="Wen Y."/>
            <person name="Zhang W."/>
            <person name="Liu X.G."/>
        </authorList>
    </citation>
    <scope>NUCLEOTIDE SEQUENCE</scope>
    <source>
        <strain evidence="3">ST13-2-2</strain>
    </source>
</reference>
<dbReference type="InterPro" id="IPR050267">
    <property type="entry name" value="Anti-sigma-factor_SerPK"/>
</dbReference>
<evidence type="ECO:0000313" key="3">
    <source>
        <dbReference type="EMBL" id="UQA96566.1"/>
    </source>
</evidence>
<name>A0ABY4MJJ7_9ACTN</name>
<dbReference type="PANTHER" id="PTHR35526:SF3">
    <property type="entry name" value="ANTI-SIGMA-F FACTOR RSBW"/>
    <property type="match status" value="1"/>
</dbReference>
<evidence type="ECO:0000256" key="1">
    <source>
        <dbReference type="ARBA" id="ARBA00022527"/>
    </source>
</evidence>
<dbReference type="InterPro" id="IPR003594">
    <property type="entry name" value="HATPase_dom"/>
</dbReference>
<protein>
    <submittedName>
        <fullName evidence="3">ATP-binding protein</fullName>
    </submittedName>
</protein>
<accession>A0ABY4MJJ7</accession>
<dbReference type="CDD" id="cd16936">
    <property type="entry name" value="HATPase_RsbW-like"/>
    <property type="match status" value="1"/>
</dbReference>
<dbReference type="Pfam" id="PF13581">
    <property type="entry name" value="HATPase_c_2"/>
    <property type="match status" value="1"/>
</dbReference>
<evidence type="ECO:0000259" key="2">
    <source>
        <dbReference type="Pfam" id="PF13581"/>
    </source>
</evidence>
<keyword evidence="3" id="KW-0067">ATP-binding</keyword>
<evidence type="ECO:0000313" key="4">
    <source>
        <dbReference type="Proteomes" id="UP000830115"/>
    </source>
</evidence>
<proteinExistence type="predicted"/>
<keyword evidence="1" id="KW-0808">Transferase</keyword>
<dbReference type="EMBL" id="CP086322">
    <property type="protein sequence ID" value="UQA96566.1"/>
    <property type="molecule type" value="Genomic_DNA"/>
</dbReference>
<keyword evidence="1" id="KW-0723">Serine/threonine-protein kinase</keyword>
<sequence>MNSLEIFGWHGGCRGALDGPWRVAYGAGMNNAALAMEAVIEHAELQSRISLSSDDLAPRRARAFTRTKLAEWGLDALADRVLLIVSELVTNARRHGRTKPEGLLEEITLTISFHSGVVGIELDDNSGQLPVPRKGPVGALDGRGLRLVAAEADSWISHLKPDGTGKRVLAFLRWPSTPPAV</sequence>
<feature type="domain" description="Histidine kinase/HSP90-like ATPase" evidence="2">
    <location>
        <begin position="59"/>
        <end position="164"/>
    </location>
</feature>
<organism evidence="3 4">
    <name type="scientific">Streptomyces halobius</name>
    <dbReference type="NCBI Taxonomy" id="2879846"/>
    <lineage>
        <taxon>Bacteria</taxon>
        <taxon>Bacillati</taxon>
        <taxon>Actinomycetota</taxon>
        <taxon>Actinomycetes</taxon>
        <taxon>Kitasatosporales</taxon>
        <taxon>Streptomycetaceae</taxon>
        <taxon>Streptomyces</taxon>
    </lineage>
</organism>
<dbReference type="PANTHER" id="PTHR35526">
    <property type="entry name" value="ANTI-SIGMA-F FACTOR RSBW-RELATED"/>
    <property type="match status" value="1"/>
</dbReference>
<dbReference type="Gene3D" id="3.30.565.10">
    <property type="entry name" value="Histidine kinase-like ATPase, C-terminal domain"/>
    <property type="match status" value="1"/>
</dbReference>
<dbReference type="SUPFAM" id="SSF55874">
    <property type="entry name" value="ATPase domain of HSP90 chaperone/DNA topoisomerase II/histidine kinase"/>
    <property type="match status" value="1"/>
</dbReference>